<organism evidence="3">
    <name type="scientific">Heligmosomoides polygyrus bakeri</name>
    <name type="common">Parasitic nematode worm</name>
    <name type="synonym">Heligmosomoides bakeri</name>
    <dbReference type="NCBI Taxonomy" id="375939"/>
    <lineage>
        <taxon>Eukaryota</taxon>
        <taxon>Metazoa</taxon>
        <taxon>Ecdysozoa</taxon>
        <taxon>Nematoda</taxon>
        <taxon>Chromadorea</taxon>
        <taxon>Rhabditida</taxon>
        <taxon>Rhabditina</taxon>
        <taxon>Rhabditomorpha</taxon>
        <taxon>Strongyloidea</taxon>
        <taxon>Heligmosomidae</taxon>
        <taxon>Heligmosomoides</taxon>
    </lineage>
</organism>
<gene>
    <name evidence="3" type="primary">php-1</name>
</gene>
<feature type="chain" id="PRO_5003442947" evidence="2">
    <location>
        <begin position="17"/>
        <end position="252"/>
    </location>
</feature>
<feature type="signal peptide" evidence="2">
    <location>
        <begin position="1"/>
        <end position="16"/>
    </location>
</feature>
<accession>G3C8V5</accession>
<dbReference type="AlphaFoldDB" id="G3C8V5"/>
<reference evidence="3" key="2">
    <citation type="submission" date="2011-09" db="EMBL/GenBank/DDBJ databases">
        <title>Proteomic analysis of secretory products from the model gastrointestinal nematode Heligmosomoides polygyrus reveals dominance of Venom Allergen-Like (VAL) proteins.</title>
        <authorList>
            <person name="Hewitson J.P."/>
            <person name="Harcus Y."/>
            <person name="Murray J."/>
            <person name="Van Aagtmaal M."/>
            <person name="Filbey K.J."/>
            <person name="Grainger J.R."/>
            <person name="Bridgett S."/>
            <person name="Blaxter M.L."/>
            <person name="Ashton P.D."/>
            <person name="Ashford D."/>
            <person name="Curwen R."/>
            <person name="Wilson R.A."/>
            <person name="Dowle A."/>
            <person name="Maizels R.M."/>
        </authorList>
    </citation>
    <scope>NUCLEOTIDE SEQUENCE</scope>
    <source>
        <tissue evidence="3">Whole organism</tissue>
    </source>
</reference>
<proteinExistence type="evidence at transcript level"/>
<dbReference type="InterPro" id="IPR035976">
    <property type="entry name" value="Sushi/SCR/CCP_sf"/>
</dbReference>
<protein>
    <submittedName>
        <fullName evidence="3">PHA domain</fullName>
    </submittedName>
</protein>
<evidence type="ECO:0000256" key="2">
    <source>
        <dbReference type="SAM" id="SignalP"/>
    </source>
</evidence>
<dbReference type="SUPFAM" id="SSF57535">
    <property type="entry name" value="Complement control module/SCR domain"/>
    <property type="match status" value="1"/>
</dbReference>
<keyword evidence="1" id="KW-1015">Disulfide bond</keyword>
<evidence type="ECO:0000313" key="3">
    <source>
        <dbReference type="EMBL" id="CCC54333.1"/>
    </source>
</evidence>
<name>G3C8V5_HELBE</name>
<reference evidence="3" key="1">
    <citation type="submission" date="2011-07" db="EMBL/GenBank/DDBJ databases">
        <authorList>
            <person name="Maizels R."/>
        </authorList>
    </citation>
    <scope>NUCLEOTIDE SEQUENCE</scope>
    <source>
        <tissue evidence="3">Whole organism</tissue>
    </source>
</reference>
<keyword evidence="2" id="KW-0732">Signal</keyword>
<dbReference type="EMBL" id="HE573241">
    <property type="protein sequence ID" value="CCC54333.1"/>
    <property type="molecule type" value="mRNA"/>
</dbReference>
<sequence>MYRLFLVLGFLTFINAANLRCKFTDEERDKGYTGMLVNGKERKAARNGTTVELICGRGNHNYTCTSGHLTANSLRQERCGCDGLFETLFDMPKEKRPSPMYSDITYDMPNMPNIPRVGRHGIWNGVDYRNGSVTRPYCETGPVINGSPKAVCVSGRWVPELGDCPRMCSLSSLKESGKFLCVNATTKGEELNPMPRLAQLIPIVRNVNEDEVQHRVKARAFCKAESSTTAADHVQEFECDNGKWKPEPVPCP</sequence>
<evidence type="ECO:0000256" key="1">
    <source>
        <dbReference type="ARBA" id="ARBA00023157"/>
    </source>
</evidence>